<keyword evidence="5" id="KW-1185">Reference proteome</keyword>
<name>A0A7W6CVP2_9HYPH</name>
<dbReference type="EMBL" id="JACIDR010000001">
    <property type="protein sequence ID" value="MBB3971946.1"/>
    <property type="molecule type" value="Genomic_DNA"/>
</dbReference>
<dbReference type="InterPro" id="IPR032876">
    <property type="entry name" value="J_dom"/>
</dbReference>
<dbReference type="Gene3D" id="3.20.20.80">
    <property type="entry name" value="Glycosidases"/>
    <property type="match status" value="1"/>
</dbReference>
<dbReference type="Pfam" id="PF13547">
    <property type="entry name" value="GTA_TIM"/>
    <property type="match status" value="1"/>
</dbReference>
<organism evidence="4 5">
    <name type="scientific">Hansschlegelia beijingensis</name>
    <dbReference type="NCBI Taxonomy" id="1133344"/>
    <lineage>
        <taxon>Bacteria</taxon>
        <taxon>Pseudomonadati</taxon>
        <taxon>Pseudomonadota</taxon>
        <taxon>Alphaproteobacteria</taxon>
        <taxon>Hyphomicrobiales</taxon>
        <taxon>Methylopilaceae</taxon>
        <taxon>Hansschlegelia</taxon>
    </lineage>
</organism>
<protein>
    <recommendedName>
        <fullName evidence="6">Host specificity protein</fullName>
    </recommendedName>
</protein>
<dbReference type="InterPro" id="IPR025195">
    <property type="entry name" value="GTA_TIM_dom"/>
</dbReference>
<evidence type="ECO:0000259" key="2">
    <source>
        <dbReference type="Pfam" id="PF13550"/>
    </source>
</evidence>
<dbReference type="SUPFAM" id="SSF51445">
    <property type="entry name" value="(Trans)glycosidases"/>
    <property type="match status" value="1"/>
</dbReference>
<dbReference type="Pfam" id="PF23666">
    <property type="entry name" value="Rcc01698_C"/>
    <property type="match status" value="1"/>
</dbReference>
<dbReference type="InterPro" id="IPR056490">
    <property type="entry name" value="Rcc01698_C"/>
</dbReference>
<feature type="domain" description="Tip attachment protein J" evidence="2">
    <location>
        <begin position="819"/>
        <end position="979"/>
    </location>
</feature>
<accession>A0A7W6CVP2</accession>
<dbReference type="InterPro" id="IPR017853">
    <property type="entry name" value="GH"/>
</dbReference>
<comment type="caution">
    <text evidence="4">The sequence shown here is derived from an EMBL/GenBank/DDBJ whole genome shotgun (WGS) entry which is preliminary data.</text>
</comment>
<evidence type="ECO:0000313" key="5">
    <source>
        <dbReference type="Proteomes" id="UP000528964"/>
    </source>
</evidence>
<sequence length="1328" mass="141863">MTPFFPTRFLIPKALLMAVLALTAVGSAIGGALLPGGLSFLGASLSGAALGGALGGLAGAALDQSLLAPTHKARGPRLTDLRITASTEGAPVMRVYGRMRIGGQVIWASRFRETSSTESHGGKGGGPKVRTTTYAYSASFAVGLCEGPISAIGRIWADGEPLDRGAHEIRLHRGTGDQQPDPKIVAVEGADFAPAYRGLAYLVFEELPLEAFGNRVPQITVEVIRRPPSEAPQLEDLVTGVTLIPGASEFAYATDVVERRTGFGAWRAENAHVAGGRADLVEALEDLQALAPAAGHVSLVVAWHGTDLRVGHCEIVPKAELVAKPTRPWEWLVSGRERHQVPLVSRRDGAPAVGGAPADRAVFQAIRELKARGLKVMLNPFVMMDVAPENGLPDPYGGPEQAAYPWRGRITCIPASGRPGSPDRTTAIAAEVDAFFGAAAAGDFTWREGPMTVGYDGPDEWSYRRFVLHMARIALAAGGVDGFLIGSEMVGLTRLRDAPGSYPAVQKLRELAAEARAMLGPEVRIGYAADWTEYANHRPQDGSGDLFFHLDPLWADDNIDFVGVDNYAPLADWRDGPGHLDAEAGWRGPRDAAYLDANIEGGEGFDWFYASPADRLSQSRTPIVDTAHGEHWAFRFEDFRGWWENPHHDRPGGVRAATPTAWVPQSKPIVLCEIGCPAVDRGPNQPNVFVDAKSAESAIPHFSSGSRDDLAQRACLTAQLQHWAPASGANPVSALTGERMIDPARIFVWTWDARPHAAFPLRRDVWADAENWRLGHWLTGRLGFAALRDVVADIGGGLGAPLALDDLDGLVRGYALDAVMSPREAIEPLLDAYGAVARASGAALRFSNAAPALAAELTPAELIDPGADKRLYRLTRGQASEAPRALKLTHIDPEADYRQSAVEARRLAGEGRAVAEAAFPLALPSEEAQALADGMLIETSVARERAEWALPPSRLALEPGDLVTFTAQGRAMLMRLDSVGEEYARPIRATRFDPGARDVEAAAIERRPPPPPGRPTAPAFEILDLPLLSGEEPAHAPRLAAYARPWTPVAVYRSDGGDGFVYDQTLPQPAVIGRLAAPLARHDSGRFDRANALEVEVGPDRTLESRSEAAVLNGANVAAVRGPAGAWEVLQFCSAELVGPGRYRLTDLLRGQAGTEDAIGAPTPEGAAFVLIDARTPPSAAPETERGRLVRWRVGPVSRPRDDASYVEAQAVMAGRGLTPLAPVHLRARRNPGAGDVTLSWVRRTRLGGDDFEIRDVRLGEDAEAYEVQILDGGVPVRTIPASSQSAVYPHAEQLADFGAAPEAVEIAVRQLSATVGPGLTARATLPL</sequence>
<evidence type="ECO:0000259" key="1">
    <source>
        <dbReference type="Pfam" id="PF13547"/>
    </source>
</evidence>
<dbReference type="CDD" id="cd19607">
    <property type="entry name" value="GTA_TIM-barrel-like"/>
    <property type="match status" value="1"/>
</dbReference>
<evidence type="ECO:0008006" key="6">
    <source>
        <dbReference type="Google" id="ProtNLM"/>
    </source>
</evidence>
<evidence type="ECO:0000259" key="3">
    <source>
        <dbReference type="Pfam" id="PF23666"/>
    </source>
</evidence>
<proteinExistence type="predicted"/>
<dbReference type="Pfam" id="PF13550">
    <property type="entry name" value="Phage-tail_3"/>
    <property type="match status" value="1"/>
</dbReference>
<dbReference type="Proteomes" id="UP000528964">
    <property type="component" value="Unassembled WGS sequence"/>
</dbReference>
<feature type="domain" description="GTA TIM-barrel-like" evidence="1">
    <location>
        <begin position="461"/>
        <end position="760"/>
    </location>
</feature>
<reference evidence="4 5" key="1">
    <citation type="submission" date="2020-08" db="EMBL/GenBank/DDBJ databases">
        <title>Genomic Encyclopedia of Type Strains, Phase IV (KMG-IV): sequencing the most valuable type-strain genomes for metagenomic binning, comparative biology and taxonomic classification.</title>
        <authorList>
            <person name="Goeker M."/>
        </authorList>
    </citation>
    <scope>NUCLEOTIDE SEQUENCE [LARGE SCALE GENOMIC DNA]</scope>
    <source>
        <strain evidence="4 5">DSM 25481</strain>
    </source>
</reference>
<feature type="domain" description="Rcc01698-like C-terminal" evidence="3">
    <location>
        <begin position="1070"/>
        <end position="1170"/>
    </location>
</feature>
<evidence type="ECO:0000313" key="4">
    <source>
        <dbReference type="EMBL" id="MBB3971946.1"/>
    </source>
</evidence>
<gene>
    <name evidence="4" type="ORF">GGR24_000579</name>
</gene>